<dbReference type="PANTHER" id="PTHR34475:SF1">
    <property type="entry name" value="CYTOSKELETON PROTEIN RODZ"/>
    <property type="match status" value="1"/>
</dbReference>
<evidence type="ECO:0000259" key="3">
    <source>
        <dbReference type="Pfam" id="PF13464"/>
    </source>
</evidence>
<proteinExistence type="predicted"/>
<dbReference type="InterPro" id="IPR010982">
    <property type="entry name" value="Lambda_DNA-bd_dom_sf"/>
</dbReference>
<protein>
    <submittedName>
        <fullName evidence="4">Helix-turn-helix domain-containing protein</fullName>
    </submittedName>
</protein>
<organism evidence="4 5">
    <name type="scientific">Actinomadura vinacea</name>
    <dbReference type="NCBI Taxonomy" id="115336"/>
    <lineage>
        <taxon>Bacteria</taxon>
        <taxon>Bacillati</taxon>
        <taxon>Actinomycetota</taxon>
        <taxon>Actinomycetes</taxon>
        <taxon>Streptosporangiales</taxon>
        <taxon>Thermomonosporaceae</taxon>
        <taxon>Actinomadura</taxon>
    </lineage>
</organism>
<dbReference type="CDD" id="cd00093">
    <property type="entry name" value="HTH_XRE"/>
    <property type="match status" value="1"/>
</dbReference>
<name>A0ABP5XJU2_9ACTN</name>
<dbReference type="EMBL" id="BAAARW010000048">
    <property type="protein sequence ID" value="GAA2457970.1"/>
    <property type="molecule type" value="Genomic_DNA"/>
</dbReference>
<feature type="compositionally biased region" description="Low complexity" evidence="1">
    <location>
        <begin position="139"/>
        <end position="150"/>
    </location>
</feature>
<dbReference type="PANTHER" id="PTHR34475">
    <property type="match status" value="1"/>
</dbReference>
<evidence type="ECO:0000313" key="5">
    <source>
        <dbReference type="Proteomes" id="UP001501231"/>
    </source>
</evidence>
<sequence>MSIGETLAREREQAGLTLTQVSLQTRIRESVIRAMEQDDFSGCGGNFYARGHIRSVSRVIGIDPEPLVREYDDAHGGAPMPLSAVAAFEPERAVVFRERRSPNWSAAMALALALVVIYGVVQVVGTGGDRERRTARQVAGTPAAPGRAPASPTPTAAPPKANDPVAVAPRKNVKIQVKGVRSTWVNVRGDKGRQLYSGMIRAGQTRRWTDPKKISILIGNGGGLRLVVNGEDLGTPGEGGGVYRMSFTPDDPDEA</sequence>
<dbReference type="Gene3D" id="1.10.260.40">
    <property type="entry name" value="lambda repressor-like DNA-binding domains"/>
    <property type="match status" value="1"/>
</dbReference>
<dbReference type="InterPro" id="IPR001387">
    <property type="entry name" value="Cro/C1-type_HTH"/>
</dbReference>
<keyword evidence="5" id="KW-1185">Reference proteome</keyword>
<evidence type="ECO:0000256" key="2">
    <source>
        <dbReference type="SAM" id="Phobius"/>
    </source>
</evidence>
<comment type="caution">
    <text evidence="4">The sequence shown here is derived from an EMBL/GenBank/DDBJ whole genome shotgun (WGS) entry which is preliminary data.</text>
</comment>
<dbReference type="Pfam" id="PF13413">
    <property type="entry name" value="HTH_25"/>
    <property type="match status" value="1"/>
</dbReference>
<accession>A0ABP5XJU2</accession>
<feature type="transmembrane region" description="Helical" evidence="2">
    <location>
        <begin position="104"/>
        <end position="124"/>
    </location>
</feature>
<dbReference type="InterPro" id="IPR025194">
    <property type="entry name" value="RodZ-like_C"/>
</dbReference>
<evidence type="ECO:0000256" key="1">
    <source>
        <dbReference type="SAM" id="MobiDB-lite"/>
    </source>
</evidence>
<dbReference type="InterPro" id="IPR050400">
    <property type="entry name" value="Bact_Cytoskel_RodZ"/>
</dbReference>
<reference evidence="5" key="1">
    <citation type="journal article" date="2019" name="Int. J. Syst. Evol. Microbiol.">
        <title>The Global Catalogue of Microorganisms (GCM) 10K type strain sequencing project: providing services to taxonomists for standard genome sequencing and annotation.</title>
        <authorList>
            <consortium name="The Broad Institute Genomics Platform"/>
            <consortium name="The Broad Institute Genome Sequencing Center for Infectious Disease"/>
            <person name="Wu L."/>
            <person name="Ma J."/>
        </authorList>
    </citation>
    <scope>NUCLEOTIDE SEQUENCE [LARGE SCALE GENOMIC DNA]</scope>
    <source>
        <strain evidence="5">JCM 3325</strain>
    </source>
</reference>
<gene>
    <name evidence="4" type="ORF">GCM10010191_92160</name>
</gene>
<dbReference type="Proteomes" id="UP001501231">
    <property type="component" value="Unassembled WGS sequence"/>
</dbReference>
<keyword evidence="2" id="KW-0472">Membrane</keyword>
<dbReference type="RefSeq" id="WP_344598248.1">
    <property type="nucleotide sequence ID" value="NZ_BAAARW010000048.1"/>
</dbReference>
<evidence type="ECO:0000313" key="4">
    <source>
        <dbReference type="EMBL" id="GAA2457970.1"/>
    </source>
</evidence>
<dbReference type="Pfam" id="PF13464">
    <property type="entry name" value="RodZ_C"/>
    <property type="match status" value="1"/>
</dbReference>
<keyword evidence="2" id="KW-1133">Transmembrane helix</keyword>
<feature type="region of interest" description="Disordered" evidence="1">
    <location>
        <begin position="129"/>
        <end position="164"/>
    </location>
</feature>
<feature type="domain" description="Cytoskeleton protein RodZ-like C-terminal" evidence="3">
    <location>
        <begin position="180"/>
        <end position="245"/>
    </location>
</feature>
<keyword evidence="2" id="KW-0812">Transmembrane</keyword>